<accession>A0A2N1PTF6</accession>
<dbReference type="GO" id="GO:0003824">
    <property type="term" value="F:catalytic activity"/>
    <property type="evidence" value="ECO:0007669"/>
    <property type="project" value="InterPro"/>
</dbReference>
<dbReference type="SFLD" id="SFLDS00029">
    <property type="entry name" value="Radical_SAM"/>
    <property type="match status" value="1"/>
</dbReference>
<dbReference type="Gene3D" id="3.20.20.70">
    <property type="entry name" value="Aldolase class I"/>
    <property type="match status" value="1"/>
</dbReference>
<keyword evidence="3" id="KW-0408">Iron</keyword>
<sequence length="319" mass="34783">MSFHIDDNGVGPLKHGDLMEFLNGPFSVVLNRAFDVRKSVLGWELLCVFPGGSTLPLSLSGKECTQGCLHCNGHYLNSMTSIDTLLKHLEQNPEDVPDSVLISGGCLSDMRMPIVERAEDIRTLRRAGISTNFHVALPTSDDIDLILELADVVSLDFVSDPEVARRVFRTARASRGGFEDLYQRLQGRVRVVPHICIGLDNGRTGWEYQALSVLSELGVGTVTLNVIRPTAGTEFEKVSLPPLADVARIFAAARLLMPGAAIGIGCMRPGGAWRRKMDNLCLMAGADRIVSPLPVTLEFAQQMGLYVTPFDKCCAFPSI</sequence>
<dbReference type="InterPro" id="IPR007197">
    <property type="entry name" value="rSAM"/>
</dbReference>
<evidence type="ECO:0000313" key="5">
    <source>
        <dbReference type="EMBL" id="PKK91600.1"/>
    </source>
</evidence>
<name>A0A2N1PTF6_9BACT</name>
<dbReference type="InterPro" id="IPR058240">
    <property type="entry name" value="rSAM_sf"/>
</dbReference>
<dbReference type="SUPFAM" id="SSF102114">
    <property type="entry name" value="Radical SAM enzymes"/>
    <property type="match status" value="1"/>
</dbReference>
<keyword evidence="4" id="KW-0411">Iron-sulfur</keyword>
<protein>
    <recommendedName>
        <fullName evidence="7">Radical SAM protein</fullName>
    </recommendedName>
</protein>
<dbReference type="SFLD" id="SFLDG01113">
    <property type="entry name" value="Uncharacterised_Radical_SAM_Su"/>
    <property type="match status" value="1"/>
</dbReference>
<dbReference type="GO" id="GO:0051536">
    <property type="term" value="F:iron-sulfur cluster binding"/>
    <property type="evidence" value="ECO:0007669"/>
    <property type="project" value="UniProtKB-KW"/>
</dbReference>
<dbReference type="EMBL" id="PGXC01000002">
    <property type="protein sequence ID" value="PKK91600.1"/>
    <property type="molecule type" value="Genomic_DNA"/>
</dbReference>
<evidence type="ECO:0000256" key="4">
    <source>
        <dbReference type="ARBA" id="ARBA00023014"/>
    </source>
</evidence>
<dbReference type="InterPro" id="IPR013785">
    <property type="entry name" value="Aldolase_TIM"/>
</dbReference>
<dbReference type="PANTHER" id="PTHR43288:SF2">
    <property type="entry name" value="RADICAL SAM CORE DOMAIN-CONTAINING PROTEIN"/>
    <property type="match status" value="1"/>
</dbReference>
<dbReference type="CDD" id="cd01335">
    <property type="entry name" value="Radical_SAM"/>
    <property type="match status" value="1"/>
</dbReference>
<dbReference type="Proteomes" id="UP000233256">
    <property type="component" value="Unassembled WGS sequence"/>
</dbReference>
<dbReference type="GO" id="GO:0046872">
    <property type="term" value="F:metal ion binding"/>
    <property type="evidence" value="ECO:0007669"/>
    <property type="project" value="UniProtKB-KW"/>
</dbReference>
<gene>
    <name evidence="5" type="ORF">CVV64_02700</name>
</gene>
<organism evidence="5 6">
    <name type="scientific">Candidatus Wallbacteria bacterium HGW-Wallbacteria-1</name>
    <dbReference type="NCBI Taxonomy" id="2013854"/>
    <lineage>
        <taxon>Bacteria</taxon>
        <taxon>Candidatus Walliibacteriota</taxon>
    </lineage>
</organism>
<evidence type="ECO:0000256" key="3">
    <source>
        <dbReference type="ARBA" id="ARBA00023004"/>
    </source>
</evidence>
<proteinExistence type="predicted"/>
<dbReference type="AlphaFoldDB" id="A0A2N1PTF6"/>
<reference evidence="5 6" key="1">
    <citation type="journal article" date="2017" name="ISME J.">
        <title>Potential for microbial H2 and metal transformations associated with novel bacteria and archaea in deep terrestrial subsurface sediments.</title>
        <authorList>
            <person name="Hernsdorf A.W."/>
            <person name="Amano Y."/>
            <person name="Miyakawa K."/>
            <person name="Ise K."/>
            <person name="Suzuki Y."/>
            <person name="Anantharaman K."/>
            <person name="Probst A."/>
            <person name="Burstein D."/>
            <person name="Thomas B.C."/>
            <person name="Banfield J.F."/>
        </authorList>
    </citation>
    <scope>NUCLEOTIDE SEQUENCE [LARGE SCALE GENOMIC DNA]</scope>
    <source>
        <strain evidence="5">HGW-Wallbacteria-1</strain>
    </source>
</reference>
<evidence type="ECO:0000256" key="1">
    <source>
        <dbReference type="ARBA" id="ARBA00022691"/>
    </source>
</evidence>
<comment type="caution">
    <text evidence="5">The sequence shown here is derived from an EMBL/GenBank/DDBJ whole genome shotgun (WGS) entry which is preliminary data.</text>
</comment>
<dbReference type="PANTHER" id="PTHR43288">
    <property type="entry name" value="BIOTIN SYNTHASE-RELATED PROTEIN, RADICAL SAM SUPERFAMILY"/>
    <property type="match status" value="1"/>
</dbReference>
<evidence type="ECO:0008006" key="7">
    <source>
        <dbReference type="Google" id="ProtNLM"/>
    </source>
</evidence>
<keyword evidence="1" id="KW-0949">S-adenosyl-L-methionine</keyword>
<keyword evidence="2" id="KW-0479">Metal-binding</keyword>
<evidence type="ECO:0000313" key="6">
    <source>
        <dbReference type="Proteomes" id="UP000233256"/>
    </source>
</evidence>
<evidence type="ECO:0000256" key="2">
    <source>
        <dbReference type="ARBA" id="ARBA00022723"/>
    </source>
</evidence>